<gene>
    <name evidence="1" type="ORF">LACBIDRAFT_306673</name>
</gene>
<organism evidence="2">
    <name type="scientific">Laccaria bicolor (strain S238N-H82 / ATCC MYA-4686)</name>
    <name type="common">Bicoloured deceiver</name>
    <name type="synonym">Laccaria laccata var. bicolor</name>
    <dbReference type="NCBI Taxonomy" id="486041"/>
    <lineage>
        <taxon>Eukaryota</taxon>
        <taxon>Fungi</taxon>
        <taxon>Dikarya</taxon>
        <taxon>Basidiomycota</taxon>
        <taxon>Agaricomycotina</taxon>
        <taxon>Agaricomycetes</taxon>
        <taxon>Agaricomycetidae</taxon>
        <taxon>Agaricales</taxon>
        <taxon>Agaricineae</taxon>
        <taxon>Hydnangiaceae</taxon>
        <taxon>Laccaria</taxon>
    </lineage>
</organism>
<evidence type="ECO:0000313" key="1">
    <source>
        <dbReference type="EMBL" id="EDR03948.1"/>
    </source>
</evidence>
<dbReference type="SUPFAM" id="SSF53790">
    <property type="entry name" value="Tetrapyrrole methylase"/>
    <property type="match status" value="1"/>
</dbReference>
<evidence type="ECO:0000313" key="2">
    <source>
        <dbReference type="Proteomes" id="UP000001194"/>
    </source>
</evidence>
<dbReference type="InParanoid" id="B0DNI9"/>
<dbReference type="GeneID" id="6081139"/>
<proteinExistence type="predicted"/>
<dbReference type="Gene3D" id="3.40.1010.10">
    <property type="entry name" value="Cobalt-precorrin-4 Transmethylase, Domain 1"/>
    <property type="match status" value="1"/>
</dbReference>
<dbReference type="OrthoDB" id="2690696at2759"/>
<dbReference type="InterPro" id="IPR035996">
    <property type="entry name" value="4pyrrol_Methylase_sf"/>
</dbReference>
<dbReference type="EMBL" id="DS547121">
    <property type="protein sequence ID" value="EDR03948.1"/>
    <property type="molecule type" value="Genomic_DNA"/>
</dbReference>
<dbReference type="RefSeq" id="XP_001885516.1">
    <property type="nucleotide sequence ID" value="XM_001885481.1"/>
</dbReference>
<protein>
    <submittedName>
        <fullName evidence="1">Predicted protein</fullName>
    </submittedName>
</protein>
<accession>B0DNI9</accession>
<dbReference type="STRING" id="486041.B0DNI9"/>
<dbReference type="AlphaFoldDB" id="B0DNI9"/>
<name>B0DNI9_LACBS</name>
<keyword evidence="2" id="KW-1185">Reference proteome</keyword>
<dbReference type="HOGENOM" id="CLU_2758215_0_0_1"/>
<dbReference type="InterPro" id="IPR014777">
    <property type="entry name" value="4pyrrole_Mease_sub1"/>
</dbReference>
<sequence length="70" mass="7747">MQINDDASRCGRRMGLCVVRLKQGDPSIYGHSEEVLFFRAQGFEPLLVSGIYFALGIGQRSVVSRSRTAV</sequence>
<dbReference type="GO" id="GO:0008168">
    <property type="term" value="F:methyltransferase activity"/>
    <property type="evidence" value="ECO:0007669"/>
    <property type="project" value="InterPro"/>
</dbReference>
<dbReference type="KEGG" id="lbc:LACBIDRAFT_306673"/>
<reference evidence="1 2" key="1">
    <citation type="journal article" date="2008" name="Nature">
        <title>The genome of Laccaria bicolor provides insights into mycorrhizal symbiosis.</title>
        <authorList>
            <person name="Martin F."/>
            <person name="Aerts A."/>
            <person name="Ahren D."/>
            <person name="Brun A."/>
            <person name="Danchin E.G.J."/>
            <person name="Duchaussoy F."/>
            <person name="Gibon J."/>
            <person name="Kohler A."/>
            <person name="Lindquist E."/>
            <person name="Pereda V."/>
            <person name="Salamov A."/>
            <person name="Shapiro H.J."/>
            <person name="Wuyts J."/>
            <person name="Blaudez D."/>
            <person name="Buee M."/>
            <person name="Brokstein P."/>
            <person name="Canbaeck B."/>
            <person name="Cohen D."/>
            <person name="Courty P.E."/>
            <person name="Coutinho P.M."/>
            <person name="Delaruelle C."/>
            <person name="Detter J.C."/>
            <person name="Deveau A."/>
            <person name="DiFazio S."/>
            <person name="Duplessis S."/>
            <person name="Fraissinet-Tachet L."/>
            <person name="Lucic E."/>
            <person name="Frey-Klett P."/>
            <person name="Fourrey C."/>
            <person name="Feussner I."/>
            <person name="Gay G."/>
            <person name="Grimwood J."/>
            <person name="Hoegger P.J."/>
            <person name="Jain P."/>
            <person name="Kilaru S."/>
            <person name="Labbe J."/>
            <person name="Lin Y.C."/>
            <person name="Legue V."/>
            <person name="Le Tacon F."/>
            <person name="Marmeisse R."/>
            <person name="Melayah D."/>
            <person name="Montanini B."/>
            <person name="Muratet M."/>
            <person name="Nehls U."/>
            <person name="Niculita-Hirzel H."/>
            <person name="Oudot-Le Secq M.P."/>
            <person name="Peter M."/>
            <person name="Quesneville H."/>
            <person name="Rajashekar B."/>
            <person name="Reich M."/>
            <person name="Rouhier N."/>
            <person name="Schmutz J."/>
            <person name="Yin T."/>
            <person name="Chalot M."/>
            <person name="Henrissat B."/>
            <person name="Kuees U."/>
            <person name="Lucas S."/>
            <person name="Van de Peer Y."/>
            <person name="Podila G.K."/>
            <person name="Polle A."/>
            <person name="Pukkila P.J."/>
            <person name="Richardson P.M."/>
            <person name="Rouze P."/>
            <person name="Sanders I.R."/>
            <person name="Stajich J.E."/>
            <person name="Tunlid A."/>
            <person name="Tuskan G."/>
            <person name="Grigoriev I.V."/>
        </authorList>
    </citation>
    <scope>NUCLEOTIDE SEQUENCE [LARGE SCALE GENOMIC DNA]</scope>
    <source>
        <strain evidence="2">S238N-H82 / ATCC MYA-4686</strain>
    </source>
</reference>
<dbReference type="Proteomes" id="UP000001194">
    <property type="component" value="Unassembled WGS sequence"/>
</dbReference>